<reference evidence="6" key="1">
    <citation type="submission" date="2017-08" db="EMBL/GenBank/DDBJ databases">
        <title>Identication and Functional Research on Odorant Binding Proteins from Liriomyza trifolii (Burgess).</title>
        <authorList>
            <person name="Dongkai C."/>
            <person name="Zhongren L."/>
        </authorList>
    </citation>
    <scope>NUCLEOTIDE SEQUENCE</scope>
</reference>
<dbReference type="SMART" id="SM00708">
    <property type="entry name" value="PhBP"/>
    <property type="match status" value="1"/>
</dbReference>
<organism evidence="6">
    <name type="scientific">Liriomyza trifolii</name>
    <name type="common">American serpentine leafminer</name>
    <dbReference type="NCBI Taxonomy" id="198433"/>
    <lineage>
        <taxon>Eukaryota</taxon>
        <taxon>Metazoa</taxon>
        <taxon>Ecdysozoa</taxon>
        <taxon>Arthropoda</taxon>
        <taxon>Hexapoda</taxon>
        <taxon>Insecta</taxon>
        <taxon>Pterygota</taxon>
        <taxon>Neoptera</taxon>
        <taxon>Endopterygota</taxon>
        <taxon>Diptera</taxon>
        <taxon>Brachycera</taxon>
        <taxon>Muscomorpha</taxon>
        <taxon>Opomyzoidea</taxon>
        <taxon>Agromyzidae</taxon>
        <taxon>Phytomyzinae</taxon>
        <taxon>Liriomyza</taxon>
    </lineage>
</organism>
<sequence>MKYTIIFVLALFALASAEEWKRKEFDEVKAIRAECLKEAPLSEETLKKVMHLEYPNEESVRKYILCTATKMGLFCAKEGLHPDRAAQQFQIGSDEEEIIKALNACADKNEQNSPVEEWAYRGHECLMTGKLGERVKAYVHEQYKKLQAEKKE</sequence>
<keyword evidence="4 5" id="KW-0732">Signal</keyword>
<keyword evidence="3" id="KW-0964">Secreted</keyword>
<comment type="similarity">
    <text evidence="2">Belongs to the PBP/GOBP family.</text>
</comment>
<evidence type="ECO:0000313" key="6">
    <source>
        <dbReference type="EMBL" id="AWY62811.1"/>
    </source>
</evidence>
<dbReference type="InterPro" id="IPR006170">
    <property type="entry name" value="PBP/GOBP"/>
</dbReference>
<proteinExistence type="evidence at transcript level"/>
<gene>
    <name evidence="6" type="primary">OBP5</name>
</gene>
<name>A0A2Z4SV07_LIRTR</name>
<evidence type="ECO:0000256" key="1">
    <source>
        <dbReference type="ARBA" id="ARBA00004613"/>
    </source>
</evidence>
<accession>A0A2Z4SV07</accession>
<dbReference type="GO" id="GO:0005615">
    <property type="term" value="C:extracellular space"/>
    <property type="evidence" value="ECO:0007669"/>
    <property type="project" value="TreeGrafter"/>
</dbReference>
<dbReference type="SUPFAM" id="SSF47565">
    <property type="entry name" value="Insect pheromone/odorant-binding proteins"/>
    <property type="match status" value="1"/>
</dbReference>
<evidence type="ECO:0000256" key="3">
    <source>
        <dbReference type="ARBA" id="ARBA00022525"/>
    </source>
</evidence>
<evidence type="ECO:0000256" key="2">
    <source>
        <dbReference type="ARBA" id="ARBA00008098"/>
    </source>
</evidence>
<dbReference type="CDD" id="cd23992">
    <property type="entry name" value="PBP_GOBP"/>
    <property type="match status" value="1"/>
</dbReference>
<feature type="signal peptide" evidence="5">
    <location>
        <begin position="1"/>
        <end position="17"/>
    </location>
</feature>
<dbReference type="AlphaFoldDB" id="A0A2Z4SV07"/>
<dbReference type="InterPro" id="IPR036728">
    <property type="entry name" value="PBP_GOBP_sf"/>
</dbReference>
<evidence type="ECO:0000256" key="4">
    <source>
        <dbReference type="ARBA" id="ARBA00022729"/>
    </source>
</evidence>
<feature type="chain" id="PRO_5016381599" evidence="5">
    <location>
        <begin position="18"/>
        <end position="152"/>
    </location>
</feature>
<dbReference type="Gene3D" id="1.10.238.20">
    <property type="entry name" value="Pheromone/general odorant binding protein domain"/>
    <property type="match status" value="1"/>
</dbReference>
<dbReference type="GO" id="GO:0007608">
    <property type="term" value="P:sensory perception of smell"/>
    <property type="evidence" value="ECO:0007669"/>
    <property type="project" value="TreeGrafter"/>
</dbReference>
<dbReference type="PANTHER" id="PTHR11857:SF43">
    <property type="entry name" value="GEO07291P1-RELATED"/>
    <property type="match status" value="1"/>
</dbReference>
<dbReference type="PANTHER" id="PTHR11857">
    <property type="entry name" value="ODORANT BINDING PROTEIN-RELATED"/>
    <property type="match status" value="1"/>
</dbReference>
<protein>
    <submittedName>
        <fullName evidence="6">Odorant binding protein</fullName>
    </submittedName>
</protein>
<comment type="subcellular location">
    <subcellularLocation>
        <location evidence="1">Secreted</location>
    </subcellularLocation>
</comment>
<dbReference type="Pfam" id="PF01395">
    <property type="entry name" value="PBP_GOBP"/>
    <property type="match status" value="1"/>
</dbReference>
<dbReference type="GO" id="GO:0005549">
    <property type="term" value="F:odorant binding"/>
    <property type="evidence" value="ECO:0007669"/>
    <property type="project" value="InterPro"/>
</dbReference>
<evidence type="ECO:0000256" key="5">
    <source>
        <dbReference type="SAM" id="SignalP"/>
    </source>
</evidence>
<dbReference type="EMBL" id="MF624625">
    <property type="protein sequence ID" value="AWY62811.1"/>
    <property type="molecule type" value="mRNA"/>
</dbReference>